<feature type="domain" description="Glycosyl transferase family 28 C-terminal" evidence="1">
    <location>
        <begin position="226"/>
        <end position="366"/>
    </location>
</feature>
<evidence type="ECO:0000313" key="3">
    <source>
        <dbReference type="Proteomes" id="UP000239867"/>
    </source>
</evidence>
<dbReference type="Proteomes" id="UP000239867">
    <property type="component" value="Chromosome"/>
</dbReference>
<dbReference type="RefSeq" id="WP_104935863.1">
    <property type="nucleotide sequence ID" value="NZ_CP021255.1"/>
</dbReference>
<dbReference type="OrthoDB" id="9802126at2"/>
<evidence type="ECO:0000313" key="2">
    <source>
        <dbReference type="EMBL" id="AVD70566.1"/>
    </source>
</evidence>
<dbReference type="Pfam" id="PF04101">
    <property type="entry name" value="Glyco_tran_28_C"/>
    <property type="match status" value="1"/>
</dbReference>
<dbReference type="SUPFAM" id="SSF53756">
    <property type="entry name" value="UDP-Glycosyltransferase/glycogen phosphorylase"/>
    <property type="match status" value="1"/>
</dbReference>
<name>A0A2L1GLP7_9BACT</name>
<reference evidence="2" key="2">
    <citation type="journal article" date="2018" name="MBio">
        <title>Insights into the evolution of host association through the isolation and characterization of a novel human periodontal pathobiont, Desulfobulbus oralis.</title>
        <authorList>
            <person name="Cross K.L."/>
            <person name="Chirania P."/>
            <person name="Xiong W."/>
            <person name="Beall C.J."/>
            <person name="Elkins J.G."/>
            <person name="Giannone R.J."/>
            <person name="Griffen A.L."/>
            <person name="Guss A.M."/>
            <person name="Hettich R.L."/>
            <person name="Joshi S.S."/>
            <person name="Mokrzan E.M."/>
            <person name="Martin R.K."/>
            <person name="Zhulin I.B."/>
            <person name="Leys E.J."/>
            <person name="Podar M."/>
        </authorList>
    </citation>
    <scope>NUCLEOTIDE SEQUENCE [LARGE SCALE GENOMIC DNA]</scope>
    <source>
        <strain evidence="2">ORNL</strain>
    </source>
</reference>
<dbReference type="AlphaFoldDB" id="A0A2L1GLP7"/>
<dbReference type="Gene3D" id="3.40.50.2000">
    <property type="entry name" value="Glycogen Phosphorylase B"/>
    <property type="match status" value="1"/>
</dbReference>
<keyword evidence="3" id="KW-1185">Reference proteome</keyword>
<protein>
    <recommendedName>
        <fullName evidence="1">Glycosyl transferase family 28 C-terminal domain-containing protein</fullName>
    </recommendedName>
</protein>
<dbReference type="PANTHER" id="PTHR21015">
    <property type="entry name" value="UDP-N-ACETYLGLUCOSAMINE--N-ACETYLMURAMYL-(PENTAPEPTIDE) PYROPHOSPHORYL-UNDECAPRENOL N-ACETYLGLUCOSAMINE TRANSFERASE 1"/>
    <property type="match status" value="1"/>
</dbReference>
<dbReference type="InterPro" id="IPR007235">
    <property type="entry name" value="Glyco_trans_28_C"/>
</dbReference>
<organism evidence="2 3">
    <name type="scientific">Desulfobulbus oralis</name>
    <dbReference type="NCBI Taxonomy" id="1986146"/>
    <lineage>
        <taxon>Bacteria</taxon>
        <taxon>Pseudomonadati</taxon>
        <taxon>Thermodesulfobacteriota</taxon>
        <taxon>Desulfobulbia</taxon>
        <taxon>Desulfobulbales</taxon>
        <taxon>Desulfobulbaceae</taxon>
        <taxon>Desulfobulbus</taxon>
    </lineage>
</organism>
<proteinExistence type="predicted"/>
<accession>A0A2L1GLP7</accession>
<sequence length="412" mass="45699">MKIVLYSHDTMGLGHIRRNQLIARALAESPLAAKVLLIAGIHEAGAFRIPKGVDCLTLPAYHKDRHGNYSPRSLFVETNALVNLRSQVIGTALTHFNPNLFIVDNVPRGALQELSPVLENLKDSDTTRTVLGLRDIIDHPEAVRRQWQEQENEAFIERFYEAVWIYGDPDVYDQTSAYSFSPSLRLKTTFTGYLDPMDRLPSGEEEDVDPESARWVELDVLQQDFTLCVIGGGQDGLAVASAFARSQLPEGEYGIMVTGPFLPEEKKRQLRSQARENPRLRVLEFLQEPMGLMQRAKRIIAMGGYNTVTEILSLGKPALIVPRNKPRLEQTIRAERLQALGVVDVICLEDLNPAALSRWLHKEQAFKPARNVIDLGGLKKIPALVSAMFGSAHVAADPASSASSTRSSKVAS</sequence>
<evidence type="ECO:0000259" key="1">
    <source>
        <dbReference type="Pfam" id="PF04101"/>
    </source>
</evidence>
<dbReference type="PANTHER" id="PTHR21015:SF28">
    <property type="entry name" value="SLL1722 PROTEIN"/>
    <property type="match status" value="1"/>
</dbReference>
<dbReference type="KEGG" id="deo:CAY53_02950"/>
<dbReference type="EMBL" id="CP021255">
    <property type="protein sequence ID" value="AVD70566.1"/>
    <property type="molecule type" value="Genomic_DNA"/>
</dbReference>
<reference evidence="2" key="1">
    <citation type="submission" date="2017-05" db="EMBL/GenBank/DDBJ databases">
        <authorList>
            <person name="Song R."/>
            <person name="Chenine A.L."/>
            <person name="Ruprecht R.M."/>
        </authorList>
    </citation>
    <scope>NUCLEOTIDE SEQUENCE</scope>
    <source>
        <strain evidence="2">ORNL</strain>
    </source>
</reference>
<dbReference type="GO" id="GO:0016758">
    <property type="term" value="F:hexosyltransferase activity"/>
    <property type="evidence" value="ECO:0007669"/>
    <property type="project" value="InterPro"/>
</dbReference>
<gene>
    <name evidence="2" type="ORF">CAY53_02950</name>
</gene>